<evidence type="ECO:0000313" key="2">
    <source>
        <dbReference type="Proteomes" id="UP000237003"/>
    </source>
</evidence>
<dbReference type="AlphaFoldDB" id="A0A2S4RZW9"/>
<organism evidence="1 2">
    <name type="scientific">Citrobacter amalonaticus</name>
    <dbReference type="NCBI Taxonomy" id="35703"/>
    <lineage>
        <taxon>Bacteria</taxon>
        <taxon>Pseudomonadati</taxon>
        <taxon>Pseudomonadota</taxon>
        <taxon>Gammaproteobacteria</taxon>
        <taxon>Enterobacterales</taxon>
        <taxon>Enterobacteriaceae</taxon>
        <taxon>Citrobacter</taxon>
    </lineage>
</organism>
<reference evidence="1 2" key="1">
    <citation type="submission" date="2018-01" db="EMBL/GenBank/DDBJ databases">
        <title>Complete genome sequences of 14 Citrobacter spp. isolated from plant in Canada.</title>
        <authorList>
            <person name="Bhandare S.G."/>
            <person name="Colavecchio A."/>
            <person name="Jeukens J."/>
            <person name="Emond-Rheault J.-G."/>
            <person name="Freschi L."/>
            <person name="Hamel J."/>
            <person name="Kukavica-Ibrulj I."/>
            <person name="Levesque R."/>
            <person name="Goodridge L."/>
        </authorList>
    </citation>
    <scope>NUCLEOTIDE SEQUENCE [LARGE SCALE GENOMIC DNA]</scope>
    <source>
        <strain evidence="1 2">S1285</strain>
    </source>
</reference>
<proteinExistence type="predicted"/>
<sequence length="111" mass="12679">MFKLFLLMHREPEEQYSPADKEIIHAAEERRKHCNKYGDDESDYKARPVILQATEALPAELLVSFTRLALTGRRSATFKSVPDRFVAHPSHIVIYAPGDLLVCRLSATRII</sequence>
<dbReference type="Proteomes" id="UP000237003">
    <property type="component" value="Unassembled WGS sequence"/>
</dbReference>
<gene>
    <name evidence="1" type="ORF">C3430_08005</name>
</gene>
<protein>
    <submittedName>
        <fullName evidence="1">Uncharacterized protein</fullName>
    </submittedName>
</protein>
<name>A0A2S4RZW9_CITAM</name>
<evidence type="ECO:0000313" key="1">
    <source>
        <dbReference type="EMBL" id="POU66718.1"/>
    </source>
</evidence>
<accession>A0A2S4RZW9</accession>
<dbReference type="EMBL" id="PQLX01000002">
    <property type="protein sequence ID" value="POU66718.1"/>
    <property type="molecule type" value="Genomic_DNA"/>
</dbReference>
<comment type="caution">
    <text evidence="1">The sequence shown here is derived from an EMBL/GenBank/DDBJ whole genome shotgun (WGS) entry which is preliminary data.</text>
</comment>